<gene>
    <name evidence="2" type="ORF">B0O44_11272</name>
</gene>
<dbReference type="SMART" id="SM00507">
    <property type="entry name" value="HNHc"/>
    <property type="match status" value="1"/>
</dbReference>
<protein>
    <submittedName>
        <fullName evidence="2">5-methylcytosine-specific restriction endonuclease McrA</fullName>
    </submittedName>
</protein>
<dbReference type="CDD" id="cd00085">
    <property type="entry name" value="HNHc"/>
    <property type="match status" value="1"/>
</dbReference>
<dbReference type="Proteomes" id="UP000248198">
    <property type="component" value="Unassembled WGS sequence"/>
</dbReference>
<keyword evidence="3" id="KW-1185">Reference proteome</keyword>
<dbReference type="Pfam" id="PF14279">
    <property type="entry name" value="HNH_5"/>
    <property type="match status" value="1"/>
</dbReference>
<proteinExistence type="predicted"/>
<reference evidence="2 3" key="1">
    <citation type="submission" date="2018-06" db="EMBL/GenBank/DDBJ databases">
        <title>Genomic Encyclopedia of Archaeal and Bacterial Type Strains, Phase II (KMG-II): from individual species to whole genera.</title>
        <authorList>
            <person name="Goeker M."/>
        </authorList>
    </citation>
    <scope>NUCLEOTIDE SEQUENCE [LARGE SCALE GENOMIC DNA]</scope>
    <source>
        <strain evidence="2 3">DSM 27372</strain>
    </source>
</reference>
<dbReference type="GO" id="GO:0004519">
    <property type="term" value="F:endonuclease activity"/>
    <property type="evidence" value="ECO:0007669"/>
    <property type="project" value="UniProtKB-KW"/>
</dbReference>
<keyword evidence="2" id="KW-0540">Nuclease</keyword>
<dbReference type="Gene3D" id="1.10.30.50">
    <property type="match status" value="1"/>
</dbReference>
<dbReference type="PANTHER" id="PTHR33877">
    <property type="entry name" value="SLL1193 PROTEIN"/>
    <property type="match status" value="1"/>
</dbReference>
<dbReference type="EMBL" id="QKLU01000012">
    <property type="protein sequence ID" value="PYF68485.1"/>
    <property type="molecule type" value="Genomic_DNA"/>
</dbReference>
<feature type="domain" description="HNH nuclease" evidence="1">
    <location>
        <begin position="96"/>
        <end position="148"/>
    </location>
</feature>
<dbReference type="RefSeq" id="WP_211321450.1">
    <property type="nucleotide sequence ID" value="NZ_QKLU01000012.1"/>
</dbReference>
<sequence>MDAKDKIKEELKNDNFSLFGYSSDDCGYDSRLNGKNVSKDDATSILKTIENGISFRLAGYSSDDCNYESRLGQSRKHSKFNRIVGRIKVKRNITAKHRDLIFERDGYKCLMPGCNETSNLTIDHIIPLDLGGRNSIHNYQTLCAFHNQEKGNKIMDFRINKTHIKGKK</sequence>
<dbReference type="InterPro" id="IPR052892">
    <property type="entry name" value="NA-targeting_endonuclease"/>
</dbReference>
<evidence type="ECO:0000259" key="1">
    <source>
        <dbReference type="SMART" id="SM00507"/>
    </source>
</evidence>
<comment type="caution">
    <text evidence="2">The sequence shown here is derived from an EMBL/GenBank/DDBJ whole genome shotgun (WGS) entry which is preliminary data.</text>
</comment>
<keyword evidence="2" id="KW-0255">Endonuclease</keyword>
<dbReference type="PANTHER" id="PTHR33877:SF2">
    <property type="entry name" value="OS07G0170200 PROTEIN"/>
    <property type="match status" value="1"/>
</dbReference>
<dbReference type="InterPro" id="IPR029471">
    <property type="entry name" value="HNH_5"/>
</dbReference>
<name>A0A318U618_9SPHI</name>
<evidence type="ECO:0000313" key="3">
    <source>
        <dbReference type="Proteomes" id="UP000248198"/>
    </source>
</evidence>
<dbReference type="AlphaFoldDB" id="A0A318U618"/>
<evidence type="ECO:0000313" key="2">
    <source>
        <dbReference type="EMBL" id="PYF68485.1"/>
    </source>
</evidence>
<accession>A0A318U618</accession>
<dbReference type="InterPro" id="IPR003615">
    <property type="entry name" value="HNH_nuc"/>
</dbReference>
<keyword evidence="2" id="KW-0378">Hydrolase</keyword>
<organism evidence="2 3">
    <name type="scientific">Pedobacter nutrimenti</name>
    <dbReference type="NCBI Taxonomy" id="1241337"/>
    <lineage>
        <taxon>Bacteria</taxon>
        <taxon>Pseudomonadati</taxon>
        <taxon>Bacteroidota</taxon>
        <taxon>Sphingobacteriia</taxon>
        <taxon>Sphingobacteriales</taxon>
        <taxon>Sphingobacteriaceae</taxon>
        <taxon>Pedobacter</taxon>
    </lineage>
</organism>